<dbReference type="Proteomes" id="UP000542811">
    <property type="component" value="Unassembled WGS sequence"/>
</dbReference>
<dbReference type="EMBL" id="JACHXX010000008">
    <property type="protein sequence ID" value="MBB3164679.1"/>
    <property type="molecule type" value="Genomic_DNA"/>
</dbReference>
<dbReference type="RefSeq" id="WP_143529497.1">
    <property type="nucleotide sequence ID" value="NZ_JACHXX010000008.1"/>
</dbReference>
<accession>A0ABR6GEG4</accession>
<gene>
    <name evidence="1" type="ORF">FHS25_005182</name>
</gene>
<dbReference type="Pfam" id="PF11319">
    <property type="entry name" value="VasI"/>
    <property type="match status" value="1"/>
</dbReference>
<sequence>MMLLLGSSAAHAEKSPQECTALADGDKRLVCYDEIFKDKSEAAQPTPTNSKWQLATSKSEMDDSATQTLTLTSDDSFAGKFGGTQRATMILRCDEHVTSLYFIMGDMFLAEIQDYGVISYRVDERKAAQKSFDVSTDNQALGLWSGGSAIPFAKQLFGGKKLVIRVTPYNESPITTTFDITDIENAAKPVREECKW</sequence>
<reference evidence="1 2" key="1">
    <citation type="submission" date="2020-08" db="EMBL/GenBank/DDBJ databases">
        <title>Genomic Encyclopedia of Type Strains, Phase III (KMG-III): the genomes of soil and plant-associated and newly described type strains.</title>
        <authorList>
            <person name="Whitman W."/>
        </authorList>
    </citation>
    <scope>NUCLEOTIDE SEQUENCE [LARGE SCALE GENOMIC DNA]</scope>
    <source>
        <strain evidence="1 2">CECT 8280</strain>
    </source>
</reference>
<keyword evidence="2" id="KW-1185">Reference proteome</keyword>
<organism evidence="1 2">
    <name type="scientific">Rhizobium laguerreae</name>
    <dbReference type="NCBI Taxonomy" id="1076926"/>
    <lineage>
        <taxon>Bacteria</taxon>
        <taxon>Pseudomonadati</taxon>
        <taxon>Pseudomonadota</taxon>
        <taxon>Alphaproteobacteria</taxon>
        <taxon>Hyphomicrobiales</taxon>
        <taxon>Rhizobiaceae</taxon>
        <taxon>Rhizobium/Agrobacterium group</taxon>
        <taxon>Rhizobium</taxon>
    </lineage>
</organism>
<dbReference type="InterPro" id="IPR017738">
    <property type="entry name" value="T6SS-assoc_VCA0118"/>
</dbReference>
<proteinExistence type="predicted"/>
<evidence type="ECO:0000313" key="2">
    <source>
        <dbReference type="Proteomes" id="UP000542811"/>
    </source>
</evidence>
<name>A0ABR6GEG4_9HYPH</name>
<evidence type="ECO:0000313" key="1">
    <source>
        <dbReference type="EMBL" id="MBB3164679.1"/>
    </source>
</evidence>
<protein>
    <submittedName>
        <fullName evidence="1">Type VI secretion system protein VasI</fullName>
    </submittedName>
</protein>
<comment type="caution">
    <text evidence="1">The sequence shown here is derived from an EMBL/GenBank/DDBJ whole genome shotgun (WGS) entry which is preliminary data.</text>
</comment>